<feature type="transmembrane region" description="Helical" evidence="1">
    <location>
        <begin position="16"/>
        <end position="37"/>
    </location>
</feature>
<evidence type="ECO:0000256" key="1">
    <source>
        <dbReference type="SAM" id="Phobius"/>
    </source>
</evidence>
<comment type="caution">
    <text evidence="2">The sequence shown here is derived from an EMBL/GenBank/DDBJ whole genome shotgun (WGS) entry which is preliminary data.</text>
</comment>
<organism evidence="2 3">
    <name type="scientific">Rhodococcus rhodochrous</name>
    <dbReference type="NCBI Taxonomy" id="1829"/>
    <lineage>
        <taxon>Bacteria</taxon>
        <taxon>Bacillati</taxon>
        <taxon>Actinomycetota</taxon>
        <taxon>Actinomycetes</taxon>
        <taxon>Mycobacteriales</taxon>
        <taxon>Nocardiaceae</taxon>
        <taxon>Rhodococcus</taxon>
    </lineage>
</organism>
<keyword evidence="1" id="KW-0812">Transmembrane</keyword>
<evidence type="ECO:0000313" key="2">
    <source>
        <dbReference type="EMBL" id="MCD2112753.1"/>
    </source>
</evidence>
<reference evidence="2" key="1">
    <citation type="submission" date="2021-11" db="EMBL/GenBank/DDBJ databases">
        <title>Development of a sustainable strategy for remediation of hydrocarbon-contaminated territories based on the waste exchange concept.</title>
        <authorList>
            <person name="Elkin A."/>
        </authorList>
    </citation>
    <scope>NUCLEOTIDE SEQUENCE</scope>
    <source>
        <strain evidence="2">IEGM 757</strain>
    </source>
</reference>
<keyword evidence="1" id="KW-1133">Transmembrane helix</keyword>
<dbReference type="RefSeq" id="WP_230791364.1">
    <property type="nucleotide sequence ID" value="NZ_JAJNCO010000008.1"/>
</dbReference>
<gene>
    <name evidence="2" type="ORF">LQ384_16710</name>
</gene>
<dbReference type="Proteomes" id="UP001198630">
    <property type="component" value="Unassembled WGS sequence"/>
</dbReference>
<dbReference type="EMBL" id="JAJNCO010000008">
    <property type="protein sequence ID" value="MCD2112753.1"/>
    <property type="molecule type" value="Genomic_DNA"/>
</dbReference>
<accession>A0AAW4XI34</accession>
<sequence length="120" mass="13079">MFLTAESLLPGGPPEGFVAGLQGALVAAAVVAARATLGRRTRFRGARGATAGSWDGEFIFIEPMMTREWPATKPSPREVLKQPSSYRRTGYYPTVYTVDFDEQTDEYVVALSGLTMREAS</sequence>
<protein>
    <submittedName>
        <fullName evidence="2">Uncharacterized protein</fullName>
    </submittedName>
</protein>
<dbReference type="AlphaFoldDB" id="A0AAW4XI34"/>
<evidence type="ECO:0000313" key="3">
    <source>
        <dbReference type="Proteomes" id="UP001198630"/>
    </source>
</evidence>
<name>A0AAW4XI34_RHORH</name>
<keyword evidence="1" id="KW-0472">Membrane</keyword>
<proteinExistence type="predicted"/>